<evidence type="ECO:0000313" key="1">
    <source>
        <dbReference type="EMBL" id="CAI9160552.1"/>
    </source>
</evidence>
<accession>A0ABN8YG63</accession>
<dbReference type="EMBL" id="OX459938">
    <property type="protein sequence ID" value="CAI9160552.1"/>
    <property type="molecule type" value="Genomic_DNA"/>
</dbReference>
<reference evidence="1" key="1">
    <citation type="submission" date="2023-04" db="EMBL/GenBank/DDBJ databases">
        <authorList>
            <consortium name="ELIXIR-Norway"/>
        </authorList>
    </citation>
    <scope>NUCLEOTIDE SEQUENCE [LARGE SCALE GENOMIC DNA]</scope>
</reference>
<dbReference type="Proteomes" id="UP001176941">
    <property type="component" value="Chromosome 2"/>
</dbReference>
<keyword evidence="2" id="KW-1185">Reference proteome</keyword>
<organism evidence="1 2">
    <name type="scientific">Rangifer tarandus platyrhynchus</name>
    <name type="common">Svalbard reindeer</name>
    <dbReference type="NCBI Taxonomy" id="3082113"/>
    <lineage>
        <taxon>Eukaryota</taxon>
        <taxon>Metazoa</taxon>
        <taxon>Chordata</taxon>
        <taxon>Craniata</taxon>
        <taxon>Vertebrata</taxon>
        <taxon>Euteleostomi</taxon>
        <taxon>Mammalia</taxon>
        <taxon>Eutheria</taxon>
        <taxon>Laurasiatheria</taxon>
        <taxon>Artiodactyla</taxon>
        <taxon>Ruminantia</taxon>
        <taxon>Pecora</taxon>
        <taxon>Cervidae</taxon>
        <taxon>Odocoileinae</taxon>
        <taxon>Rangifer</taxon>
    </lineage>
</organism>
<gene>
    <name evidence="1" type="ORF">MRATA1EN1_LOCUS9514</name>
</gene>
<evidence type="ECO:0000313" key="2">
    <source>
        <dbReference type="Proteomes" id="UP001176941"/>
    </source>
</evidence>
<protein>
    <submittedName>
        <fullName evidence="1">Uncharacterized protein</fullName>
    </submittedName>
</protein>
<sequence length="320" mass="36527">MYREQENSHFQRPERYTWQPLIFLSFSMDLPTLQFSSVQSLSRVRLFATPRNAARQASLSITDSWSLLKLMSIQSVMLSNHLILCCPLFLPPSIFPSIRIFSNGSVLHISQFRCSVVSDSLPPHEPQHTRPPCPSPTPRVHPKPMSIELIMPSNHLILWHPLLLLPSIFPSIGVFSNESDLHIRGPKYWSFSFNISPSNEHPGLISFRMDWLDLLAVQGTLKSLLQHHSSKASILRHSAFFIVQLSYPYMTTGKTIALTRCTFVGKVMSLLFNMLSSLVITFLPRSKRLLISCLQSPSAVILEPPKIVSHCFHYFRIYFP</sequence>
<name>A0ABN8YG63_RANTA</name>
<proteinExistence type="predicted"/>